<dbReference type="EMBL" id="JABWMH010000001">
    <property type="protein sequence ID" value="NVD26365.1"/>
    <property type="molecule type" value="Genomic_DNA"/>
</dbReference>
<sequence>MSDVANIWLVDGDNALKRRVRIEVIGKSFALYEQQWRSEAYFFGDLVYLGKQGESHVFGLDDGIKARPKWKLGFRGDIPAELTAMLPKVKKPAISNIGMLIIAFLCLAIVYFAAR</sequence>
<reference evidence="2 3" key="1">
    <citation type="submission" date="2020-06" db="EMBL/GenBank/DDBJ databases">
        <authorList>
            <person name="Kim S.-J."/>
            <person name="Park S.-J."/>
        </authorList>
    </citation>
    <scope>NUCLEOTIDE SEQUENCE [LARGE SCALE GENOMIC DNA]</scope>
    <source>
        <strain evidence="2 3">SW-151</strain>
    </source>
</reference>
<dbReference type="Proteomes" id="UP000652427">
    <property type="component" value="Unassembled WGS sequence"/>
</dbReference>
<dbReference type="RefSeq" id="WP_176277939.1">
    <property type="nucleotide sequence ID" value="NZ_JABWMH010000001.1"/>
</dbReference>
<accession>A0ABX2MY37</accession>
<keyword evidence="1" id="KW-1133">Transmembrane helix</keyword>
<evidence type="ECO:0000313" key="3">
    <source>
        <dbReference type="Proteomes" id="UP000652427"/>
    </source>
</evidence>
<keyword evidence="1" id="KW-0472">Membrane</keyword>
<keyword evidence="3" id="KW-1185">Reference proteome</keyword>
<evidence type="ECO:0000313" key="2">
    <source>
        <dbReference type="EMBL" id="NVD26365.1"/>
    </source>
</evidence>
<comment type="caution">
    <text evidence="2">The sequence shown here is derived from an EMBL/GenBank/DDBJ whole genome shotgun (WGS) entry which is preliminary data.</text>
</comment>
<evidence type="ECO:0000256" key="1">
    <source>
        <dbReference type="SAM" id="Phobius"/>
    </source>
</evidence>
<organism evidence="2 3">
    <name type="scientific">Parasphingorhabdus flavimaris</name>
    <dbReference type="NCBI Taxonomy" id="266812"/>
    <lineage>
        <taxon>Bacteria</taxon>
        <taxon>Pseudomonadati</taxon>
        <taxon>Pseudomonadota</taxon>
        <taxon>Alphaproteobacteria</taxon>
        <taxon>Sphingomonadales</taxon>
        <taxon>Sphingomonadaceae</taxon>
        <taxon>Parasphingorhabdus</taxon>
    </lineage>
</organism>
<name>A0ABX2MY37_9SPHN</name>
<keyword evidence="1" id="KW-0812">Transmembrane</keyword>
<protein>
    <submittedName>
        <fullName evidence="2">Uncharacterized protein</fullName>
    </submittedName>
</protein>
<feature type="transmembrane region" description="Helical" evidence="1">
    <location>
        <begin position="93"/>
        <end position="114"/>
    </location>
</feature>
<gene>
    <name evidence="2" type="ORF">HUO14_00440</name>
</gene>
<proteinExistence type="predicted"/>